<evidence type="ECO:0000256" key="3">
    <source>
        <dbReference type="ARBA" id="ARBA00022692"/>
    </source>
</evidence>
<dbReference type="Proteomes" id="UP000176877">
    <property type="component" value="Unassembled WGS sequence"/>
</dbReference>
<evidence type="ECO:0000256" key="4">
    <source>
        <dbReference type="ARBA" id="ARBA00022989"/>
    </source>
</evidence>
<comment type="caution">
    <text evidence="7">The sequence shown here is derived from an EMBL/GenBank/DDBJ whole genome shotgun (WGS) entry which is preliminary data.</text>
</comment>
<reference evidence="7 8" key="1">
    <citation type="journal article" date="2016" name="Nat. Commun.">
        <title>Thousands of microbial genomes shed light on interconnected biogeochemical processes in an aquifer system.</title>
        <authorList>
            <person name="Anantharaman K."/>
            <person name="Brown C.T."/>
            <person name="Hug L.A."/>
            <person name="Sharon I."/>
            <person name="Castelle C.J."/>
            <person name="Probst A.J."/>
            <person name="Thomas B.C."/>
            <person name="Singh A."/>
            <person name="Wilkins M.J."/>
            <person name="Karaoz U."/>
            <person name="Brodie E.L."/>
            <person name="Williams K.H."/>
            <person name="Hubbard S.S."/>
            <person name="Banfield J.F."/>
        </authorList>
    </citation>
    <scope>NUCLEOTIDE SEQUENCE [LARGE SCALE GENOMIC DNA]</scope>
</reference>
<name>A0A1F5S8Z0_9BACT</name>
<gene>
    <name evidence="7" type="ORF">A3D45_03325</name>
</gene>
<evidence type="ECO:0000256" key="1">
    <source>
        <dbReference type="ARBA" id="ARBA00004167"/>
    </source>
</evidence>
<comment type="subcellular location">
    <subcellularLocation>
        <location evidence="1">Membrane</location>
        <topology evidence="1">Single-pass membrane protein</topology>
    </subcellularLocation>
</comment>
<dbReference type="PROSITE" id="PS00409">
    <property type="entry name" value="PROKAR_NTER_METHYL"/>
    <property type="match status" value="1"/>
</dbReference>
<accession>A0A1F5S8Z0</accession>
<dbReference type="InterPro" id="IPR000983">
    <property type="entry name" value="Bac_GSPG_pilin"/>
</dbReference>
<keyword evidence="5 6" id="KW-0472">Membrane</keyword>
<dbReference type="GO" id="GO:0015628">
    <property type="term" value="P:protein secretion by the type II secretion system"/>
    <property type="evidence" value="ECO:0007669"/>
    <property type="project" value="InterPro"/>
</dbReference>
<evidence type="ECO:0000313" key="7">
    <source>
        <dbReference type="EMBL" id="OGF23119.1"/>
    </source>
</evidence>
<protein>
    <recommendedName>
        <fullName evidence="9">Type II secretion system protein GspG C-terminal domain-containing protein</fullName>
    </recommendedName>
</protein>
<dbReference type="Pfam" id="PF07963">
    <property type="entry name" value="N_methyl"/>
    <property type="match status" value="1"/>
</dbReference>
<keyword evidence="2" id="KW-0488">Methylation</keyword>
<dbReference type="PRINTS" id="PR00813">
    <property type="entry name" value="BCTERIALGSPG"/>
</dbReference>
<dbReference type="GO" id="GO:0016020">
    <property type="term" value="C:membrane"/>
    <property type="evidence" value="ECO:0007669"/>
    <property type="project" value="UniProtKB-SubCell"/>
</dbReference>
<evidence type="ECO:0000256" key="5">
    <source>
        <dbReference type="ARBA" id="ARBA00023136"/>
    </source>
</evidence>
<evidence type="ECO:0000313" key="8">
    <source>
        <dbReference type="Proteomes" id="UP000176877"/>
    </source>
</evidence>
<proteinExistence type="predicted"/>
<keyword evidence="4 6" id="KW-1133">Transmembrane helix</keyword>
<dbReference type="PANTHER" id="PTHR30093">
    <property type="entry name" value="GENERAL SECRETION PATHWAY PROTEIN G"/>
    <property type="match status" value="1"/>
</dbReference>
<dbReference type="GO" id="GO:0015627">
    <property type="term" value="C:type II protein secretion system complex"/>
    <property type="evidence" value="ECO:0007669"/>
    <property type="project" value="InterPro"/>
</dbReference>
<evidence type="ECO:0008006" key="9">
    <source>
        <dbReference type="Google" id="ProtNLM"/>
    </source>
</evidence>
<dbReference type="InterPro" id="IPR012902">
    <property type="entry name" value="N_methyl_site"/>
</dbReference>
<feature type="transmembrane region" description="Helical" evidence="6">
    <location>
        <begin position="12"/>
        <end position="33"/>
    </location>
</feature>
<dbReference type="SUPFAM" id="SSF54523">
    <property type="entry name" value="Pili subunits"/>
    <property type="match status" value="1"/>
</dbReference>
<evidence type="ECO:0000256" key="6">
    <source>
        <dbReference type="SAM" id="Phobius"/>
    </source>
</evidence>
<evidence type="ECO:0000256" key="2">
    <source>
        <dbReference type="ARBA" id="ARBA00022481"/>
    </source>
</evidence>
<dbReference type="InterPro" id="IPR045584">
    <property type="entry name" value="Pilin-like"/>
</dbReference>
<dbReference type="NCBIfam" id="TIGR02532">
    <property type="entry name" value="IV_pilin_GFxxxE"/>
    <property type="match status" value="1"/>
</dbReference>
<dbReference type="Gene3D" id="3.30.700.10">
    <property type="entry name" value="Glycoprotein, Type 4 Pilin"/>
    <property type="match status" value="1"/>
</dbReference>
<dbReference type="AlphaFoldDB" id="A0A1F5S8Z0"/>
<dbReference type="PANTHER" id="PTHR30093:SF44">
    <property type="entry name" value="TYPE II SECRETION SYSTEM CORE PROTEIN G"/>
    <property type="match status" value="1"/>
</dbReference>
<organism evidence="7 8">
    <name type="scientific">Candidatus Falkowbacteria bacterium RIFCSPHIGHO2_02_FULL_42_9</name>
    <dbReference type="NCBI Taxonomy" id="1797986"/>
    <lineage>
        <taxon>Bacteria</taxon>
        <taxon>Candidatus Falkowiibacteriota</taxon>
    </lineage>
</organism>
<keyword evidence="3 6" id="KW-0812">Transmembrane</keyword>
<dbReference type="EMBL" id="MFFT01000026">
    <property type="protein sequence ID" value="OGF23119.1"/>
    <property type="molecule type" value="Genomic_DNA"/>
</dbReference>
<sequence>MRKQKGFTLIELLVVIAIIGLLSTLAVVALNNARSKSRDAKRVSDIKQIQTALELYYNDQNSYPVVGTAVVLGDTNQKCLDTEGWDVVGCAGATKYMGLVPSNPLPDGADYSYTGTASTYSITFSLEGSTGGLLAGSRTASEAGIK</sequence>